<reference evidence="2" key="1">
    <citation type="journal article" date="2023" name="Insect Mol. Biol.">
        <title>Genome sequencing provides insights into the evolution of gene families encoding plant cell wall-degrading enzymes in longhorned beetles.</title>
        <authorList>
            <person name="Shin N.R."/>
            <person name="Okamura Y."/>
            <person name="Kirsch R."/>
            <person name="Pauchet Y."/>
        </authorList>
    </citation>
    <scope>NUCLEOTIDE SEQUENCE</scope>
    <source>
        <strain evidence="2">RBIC_L_NR</strain>
    </source>
</reference>
<dbReference type="InterPro" id="IPR029526">
    <property type="entry name" value="PGBD"/>
</dbReference>
<evidence type="ECO:0000259" key="1">
    <source>
        <dbReference type="Pfam" id="PF13843"/>
    </source>
</evidence>
<organism evidence="2 3">
    <name type="scientific">Rhamnusium bicolor</name>
    <dbReference type="NCBI Taxonomy" id="1586634"/>
    <lineage>
        <taxon>Eukaryota</taxon>
        <taxon>Metazoa</taxon>
        <taxon>Ecdysozoa</taxon>
        <taxon>Arthropoda</taxon>
        <taxon>Hexapoda</taxon>
        <taxon>Insecta</taxon>
        <taxon>Pterygota</taxon>
        <taxon>Neoptera</taxon>
        <taxon>Endopterygota</taxon>
        <taxon>Coleoptera</taxon>
        <taxon>Polyphaga</taxon>
        <taxon>Cucujiformia</taxon>
        <taxon>Chrysomeloidea</taxon>
        <taxon>Cerambycidae</taxon>
        <taxon>Lepturinae</taxon>
        <taxon>Rhagiini</taxon>
        <taxon>Rhamnusium</taxon>
    </lineage>
</organism>
<dbReference type="AlphaFoldDB" id="A0AAV8Y5M2"/>
<name>A0AAV8Y5M2_9CUCU</name>
<comment type="caution">
    <text evidence="2">The sequence shown here is derived from an EMBL/GenBank/DDBJ whole genome shotgun (WGS) entry which is preliminary data.</text>
</comment>
<proteinExistence type="predicted"/>
<dbReference type="Pfam" id="PF13843">
    <property type="entry name" value="DDE_Tnp_1_7"/>
    <property type="match status" value="2"/>
</dbReference>
<evidence type="ECO:0000313" key="2">
    <source>
        <dbReference type="EMBL" id="KAJ8945521.1"/>
    </source>
</evidence>
<accession>A0AAV8Y5M2</accession>
<sequence>MPLNRQIFWESLPDSEASADLVNSEQMENDDDGRLVMRQYIKNKRHRYGIKLFKLCSSGGFTYSMQTYAGKNLELQKTTPTSMVMNLCQPILNYGQTVITDNWYINVELAHAIVPTQNRIGNIKYEPQMVPDYNAGKSAVDLLDQMTAYQSPLRKSLKWYRKLAIEIILYTAIVNAWIIYKGVTKEQMSILNFRKRVTYNLCKSIPIEDLVEPMPTEKRKRHDIGTKS</sequence>
<gene>
    <name evidence="2" type="ORF">NQ314_009196</name>
</gene>
<keyword evidence="3" id="KW-1185">Reference proteome</keyword>
<dbReference type="PANTHER" id="PTHR46599:SF3">
    <property type="entry name" value="PIGGYBAC TRANSPOSABLE ELEMENT-DERIVED PROTEIN 4"/>
    <property type="match status" value="1"/>
</dbReference>
<feature type="domain" description="PiggyBac transposable element-derived protein" evidence="1">
    <location>
        <begin position="33"/>
        <end position="112"/>
    </location>
</feature>
<feature type="domain" description="PiggyBac transposable element-derived protein" evidence="1">
    <location>
        <begin position="121"/>
        <end position="177"/>
    </location>
</feature>
<dbReference type="EMBL" id="JANEYF010002505">
    <property type="protein sequence ID" value="KAJ8945521.1"/>
    <property type="molecule type" value="Genomic_DNA"/>
</dbReference>
<evidence type="ECO:0000313" key="3">
    <source>
        <dbReference type="Proteomes" id="UP001162156"/>
    </source>
</evidence>
<dbReference type="PANTHER" id="PTHR46599">
    <property type="entry name" value="PIGGYBAC TRANSPOSABLE ELEMENT-DERIVED PROTEIN 4"/>
    <property type="match status" value="1"/>
</dbReference>
<protein>
    <recommendedName>
        <fullName evidence="1">PiggyBac transposable element-derived protein domain-containing protein</fullName>
    </recommendedName>
</protein>
<dbReference type="Proteomes" id="UP001162156">
    <property type="component" value="Unassembled WGS sequence"/>
</dbReference>